<evidence type="ECO:0000259" key="2">
    <source>
        <dbReference type="PROSITE" id="PS50943"/>
    </source>
</evidence>
<dbReference type="Pfam" id="PF01381">
    <property type="entry name" value="HTH_3"/>
    <property type="match status" value="1"/>
</dbReference>
<dbReference type="InterPro" id="IPR001387">
    <property type="entry name" value="Cro/C1-type_HTH"/>
</dbReference>
<dbReference type="PROSITE" id="PS50943">
    <property type="entry name" value="HTH_CROC1"/>
    <property type="match status" value="1"/>
</dbReference>
<keyword evidence="1" id="KW-0238">DNA-binding</keyword>
<organism evidence="3 4">
    <name type="scientific">Luteolibacter soli</name>
    <dbReference type="NCBI Taxonomy" id="3135280"/>
    <lineage>
        <taxon>Bacteria</taxon>
        <taxon>Pseudomonadati</taxon>
        <taxon>Verrucomicrobiota</taxon>
        <taxon>Verrucomicrobiia</taxon>
        <taxon>Verrucomicrobiales</taxon>
        <taxon>Verrucomicrobiaceae</taxon>
        <taxon>Luteolibacter</taxon>
    </lineage>
</organism>
<protein>
    <submittedName>
        <fullName evidence="3">XRE family transcriptional regulator</fullName>
    </submittedName>
</protein>
<name>A0ABU9AUC2_9BACT</name>
<dbReference type="PANTHER" id="PTHR46797:SF1">
    <property type="entry name" value="METHYLPHOSPHONATE SYNTHASE"/>
    <property type="match status" value="1"/>
</dbReference>
<gene>
    <name evidence="3" type="ORF">WKV53_12505</name>
</gene>
<evidence type="ECO:0000256" key="1">
    <source>
        <dbReference type="ARBA" id="ARBA00023125"/>
    </source>
</evidence>
<keyword evidence="4" id="KW-1185">Reference proteome</keyword>
<dbReference type="CDD" id="cd02209">
    <property type="entry name" value="cupin_XRE_C"/>
    <property type="match status" value="1"/>
</dbReference>
<dbReference type="SMART" id="SM00530">
    <property type="entry name" value="HTH_XRE"/>
    <property type="match status" value="1"/>
</dbReference>
<dbReference type="InterPro" id="IPR010982">
    <property type="entry name" value="Lambda_DNA-bd_dom_sf"/>
</dbReference>
<proteinExistence type="predicted"/>
<dbReference type="SUPFAM" id="SSF51182">
    <property type="entry name" value="RmlC-like cupins"/>
    <property type="match status" value="1"/>
</dbReference>
<dbReference type="InterPro" id="IPR011051">
    <property type="entry name" value="RmlC_Cupin_sf"/>
</dbReference>
<comment type="caution">
    <text evidence="3">The sequence shown here is derived from an EMBL/GenBank/DDBJ whole genome shotgun (WGS) entry which is preliminary data.</text>
</comment>
<dbReference type="PANTHER" id="PTHR46797">
    <property type="entry name" value="HTH-TYPE TRANSCRIPTIONAL REGULATOR"/>
    <property type="match status" value="1"/>
</dbReference>
<dbReference type="Gene3D" id="1.10.260.40">
    <property type="entry name" value="lambda repressor-like DNA-binding domains"/>
    <property type="match status" value="1"/>
</dbReference>
<evidence type="ECO:0000313" key="3">
    <source>
        <dbReference type="EMBL" id="MEK7951328.1"/>
    </source>
</evidence>
<dbReference type="EMBL" id="JBBUKT010000004">
    <property type="protein sequence ID" value="MEK7951328.1"/>
    <property type="molecule type" value="Genomic_DNA"/>
</dbReference>
<dbReference type="RefSeq" id="WP_341404930.1">
    <property type="nucleotide sequence ID" value="NZ_JBBUKT010000004.1"/>
</dbReference>
<accession>A0ABU9AUC2</accession>
<dbReference type="CDD" id="cd00093">
    <property type="entry name" value="HTH_XRE"/>
    <property type="match status" value="1"/>
</dbReference>
<sequence>MDQSTRDILGRHLQGLRLESGLSLSQLAADAGIAKSNLSRLEQGRGNPTLDTIWRLAIRLNVPFGTLIGPISVPIGSDGVQVRLLDQGKDDPHVDAYWMSCAPNTLREAEAHLPGSSEVITIVSGQLEVGTIGDTKMLSAGETHTFRADEPHLYRTGDTWATLLLAIIYEKRGKSCPAPKQ</sequence>
<feature type="domain" description="HTH cro/C1-type" evidence="2">
    <location>
        <begin position="13"/>
        <end position="67"/>
    </location>
</feature>
<dbReference type="SUPFAM" id="SSF47413">
    <property type="entry name" value="lambda repressor-like DNA-binding domains"/>
    <property type="match status" value="1"/>
</dbReference>
<dbReference type="InterPro" id="IPR050807">
    <property type="entry name" value="TransReg_Diox_bact_type"/>
</dbReference>
<dbReference type="InterPro" id="IPR014710">
    <property type="entry name" value="RmlC-like_jellyroll"/>
</dbReference>
<dbReference type="Gene3D" id="2.60.120.10">
    <property type="entry name" value="Jelly Rolls"/>
    <property type="match status" value="1"/>
</dbReference>
<dbReference type="Proteomes" id="UP001371305">
    <property type="component" value="Unassembled WGS sequence"/>
</dbReference>
<evidence type="ECO:0000313" key="4">
    <source>
        <dbReference type="Proteomes" id="UP001371305"/>
    </source>
</evidence>
<reference evidence="3 4" key="1">
    <citation type="submission" date="2024-04" db="EMBL/GenBank/DDBJ databases">
        <title>Luteolibacter sp. isolated from soil.</title>
        <authorList>
            <person name="An J."/>
        </authorList>
    </citation>
    <scope>NUCLEOTIDE SEQUENCE [LARGE SCALE GENOMIC DNA]</scope>
    <source>
        <strain evidence="3 4">Y139</strain>
    </source>
</reference>